<sequence>MSAIYLHEHDLRMGKQPLDRWTVRSTFRVQLFDLLLSPKLSV</sequence>
<name>A0A2R6XXH0_9BACL</name>
<evidence type="ECO:0000313" key="1">
    <source>
        <dbReference type="EMBL" id="PTQ55121.1"/>
    </source>
</evidence>
<comment type="caution">
    <text evidence="1">The sequence shown here is derived from an EMBL/GenBank/DDBJ whole genome shotgun (WGS) entry which is preliminary data.</text>
</comment>
<evidence type="ECO:0000313" key="2">
    <source>
        <dbReference type="Proteomes" id="UP000244338"/>
    </source>
</evidence>
<dbReference type="AlphaFoldDB" id="A0A2R6XXH0"/>
<organism evidence="1 2">
    <name type="scientific">Candidatus Carbonibacillus altaicus</name>
    <dbReference type="NCBI Taxonomy" id="2163959"/>
    <lineage>
        <taxon>Bacteria</taxon>
        <taxon>Bacillati</taxon>
        <taxon>Bacillota</taxon>
        <taxon>Bacilli</taxon>
        <taxon>Bacillales</taxon>
        <taxon>Candidatus Carbonibacillus</taxon>
    </lineage>
</organism>
<dbReference type="Proteomes" id="UP000244338">
    <property type="component" value="Unassembled WGS sequence"/>
</dbReference>
<gene>
    <name evidence="1" type="ORF">BSOLF_0160</name>
</gene>
<accession>A0A2R6XXH0</accession>
<protein>
    <submittedName>
        <fullName evidence="1">Uncharacterized protein</fullName>
    </submittedName>
</protein>
<dbReference type="EMBL" id="PEBX01000188">
    <property type="protein sequence ID" value="PTQ55121.1"/>
    <property type="molecule type" value="Genomic_DNA"/>
</dbReference>
<reference evidence="2" key="1">
    <citation type="journal article" date="2018" name="Sci. Rep.">
        <title>Lignite coal burning seam in the remote Altai Mountains harbors a hydrogen-driven thermophilic microbial community.</title>
        <authorList>
            <person name="Kadnikov V.V."/>
            <person name="Mardanov A.V."/>
            <person name="Ivasenko D.A."/>
            <person name="Antsiferov D.V."/>
            <person name="Beletsky A.V."/>
            <person name="Karnachuk O.V."/>
            <person name="Ravin N.V."/>
        </authorList>
    </citation>
    <scope>NUCLEOTIDE SEQUENCE [LARGE SCALE GENOMIC DNA]</scope>
</reference>
<proteinExistence type="predicted"/>